<evidence type="ECO:0008006" key="4">
    <source>
        <dbReference type="Google" id="ProtNLM"/>
    </source>
</evidence>
<sequence>MNRQLLLLSAAISFLFAASVSAEGLPVPEGNVILTVSGKIGVANSADATASFDLAMLDAMPQTSFETATIWTEGVARYSGVELAVLLDAVDADGSQLLMTALNDYAIELPARDAVPGGPILATRVDGKPLSVRDKGPIWVIYPFDDKPAYKTEVVYSRSIWQLKSIEVEE</sequence>
<reference evidence="2 3" key="1">
    <citation type="submission" date="2020-08" db="EMBL/GenBank/DDBJ databases">
        <title>Genomic Encyclopedia of Type Strains, Phase IV (KMG-IV): sequencing the most valuable type-strain genomes for metagenomic binning, comparative biology and taxonomic classification.</title>
        <authorList>
            <person name="Goeker M."/>
        </authorList>
    </citation>
    <scope>NUCLEOTIDE SEQUENCE [LARGE SCALE GENOMIC DNA]</scope>
    <source>
        <strain evidence="2 3">DSM 28101</strain>
    </source>
</reference>
<evidence type="ECO:0000313" key="3">
    <source>
        <dbReference type="Proteomes" id="UP000530571"/>
    </source>
</evidence>
<dbReference type="RefSeq" id="WP_183482192.1">
    <property type="nucleotide sequence ID" value="NZ_JACIDZ010000001.1"/>
</dbReference>
<protein>
    <recommendedName>
        <fullName evidence="4">Oxidoreductase</fullName>
    </recommendedName>
</protein>
<feature type="chain" id="PRO_5031305941" description="Oxidoreductase" evidence="1">
    <location>
        <begin position="23"/>
        <end position="170"/>
    </location>
</feature>
<dbReference type="AlphaFoldDB" id="A0A7W6KG61"/>
<gene>
    <name evidence="2" type="ORF">GGR30_000524</name>
</gene>
<accession>A0A7W6KG61</accession>
<organism evidence="2 3">
    <name type="scientific">Martelella radicis</name>
    <dbReference type="NCBI Taxonomy" id="1397476"/>
    <lineage>
        <taxon>Bacteria</taxon>
        <taxon>Pseudomonadati</taxon>
        <taxon>Pseudomonadota</taxon>
        <taxon>Alphaproteobacteria</taxon>
        <taxon>Hyphomicrobiales</taxon>
        <taxon>Aurantimonadaceae</taxon>
        <taxon>Martelella</taxon>
    </lineage>
</organism>
<comment type="caution">
    <text evidence="2">The sequence shown here is derived from an EMBL/GenBank/DDBJ whole genome shotgun (WGS) entry which is preliminary data.</text>
</comment>
<keyword evidence="3" id="KW-1185">Reference proteome</keyword>
<dbReference type="EMBL" id="JACIDZ010000001">
    <property type="protein sequence ID" value="MBB4120629.1"/>
    <property type="molecule type" value="Genomic_DNA"/>
</dbReference>
<feature type="signal peptide" evidence="1">
    <location>
        <begin position="1"/>
        <end position="22"/>
    </location>
</feature>
<keyword evidence="1" id="KW-0732">Signal</keyword>
<dbReference type="Proteomes" id="UP000530571">
    <property type="component" value="Unassembled WGS sequence"/>
</dbReference>
<evidence type="ECO:0000313" key="2">
    <source>
        <dbReference type="EMBL" id="MBB4120629.1"/>
    </source>
</evidence>
<dbReference type="Gene3D" id="3.90.420.10">
    <property type="entry name" value="Oxidoreductase, molybdopterin-binding domain"/>
    <property type="match status" value="1"/>
</dbReference>
<proteinExistence type="predicted"/>
<dbReference type="SUPFAM" id="SSF56524">
    <property type="entry name" value="Oxidoreductase molybdopterin-binding domain"/>
    <property type="match status" value="1"/>
</dbReference>
<dbReference type="InterPro" id="IPR036374">
    <property type="entry name" value="OxRdtase_Mopterin-bd_sf"/>
</dbReference>
<name>A0A7W6KG61_9HYPH</name>
<evidence type="ECO:0000256" key="1">
    <source>
        <dbReference type="SAM" id="SignalP"/>
    </source>
</evidence>